<evidence type="ECO:0000313" key="4">
    <source>
        <dbReference type="EMBL" id="RCX16528.1"/>
    </source>
</evidence>
<feature type="signal peptide" evidence="2">
    <location>
        <begin position="1"/>
        <end position="22"/>
    </location>
</feature>
<proteinExistence type="predicted"/>
<organism evidence="4 5">
    <name type="scientific">Anaerobacterium chartisolvens</name>
    <dbReference type="NCBI Taxonomy" id="1297424"/>
    <lineage>
        <taxon>Bacteria</taxon>
        <taxon>Bacillati</taxon>
        <taxon>Bacillota</taxon>
        <taxon>Clostridia</taxon>
        <taxon>Eubacteriales</taxon>
        <taxon>Oscillospiraceae</taxon>
        <taxon>Anaerobacterium</taxon>
    </lineage>
</organism>
<dbReference type="PROSITE" id="PS51272">
    <property type="entry name" value="SLH"/>
    <property type="match status" value="2"/>
</dbReference>
<protein>
    <submittedName>
        <fullName evidence="4">S-layer family protein</fullName>
    </submittedName>
</protein>
<dbReference type="OrthoDB" id="1699243at2"/>
<evidence type="ECO:0000313" key="5">
    <source>
        <dbReference type="Proteomes" id="UP000253034"/>
    </source>
</evidence>
<name>A0A369B7E5_9FIRM</name>
<keyword evidence="2" id="KW-0732">Signal</keyword>
<reference evidence="4 5" key="1">
    <citation type="submission" date="2018-07" db="EMBL/GenBank/DDBJ databases">
        <title>Genomic Encyclopedia of Type Strains, Phase IV (KMG-IV): sequencing the most valuable type-strain genomes for metagenomic binning, comparative biology and taxonomic classification.</title>
        <authorList>
            <person name="Goeker M."/>
        </authorList>
    </citation>
    <scope>NUCLEOTIDE SEQUENCE [LARGE SCALE GENOMIC DNA]</scope>
    <source>
        <strain evidence="4 5">DSM 27016</strain>
    </source>
</reference>
<feature type="domain" description="SLH" evidence="3">
    <location>
        <begin position="84"/>
        <end position="147"/>
    </location>
</feature>
<evidence type="ECO:0000256" key="2">
    <source>
        <dbReference type="SAM" id="SignalP"/>
    </source>
</evidence>
<dbReference type="EMBL" id="QPJT01000010">
    <property type="protein sequence ID" value="RCX16528.1"/>
    <property type="molecule type" value="Genomic_DNA"/>
</dbReference>
<dbReference type="AlphaFoldDB" id="A0A369B7E5"/>
<keyword evidence="5" id="KW-1185">Reference proteome</keyword>
<keyword evidence="1" id="KW-0677">Repeat</keyword>
<accession>A0A369B7E5</accession>
<dbReference type="InterPro" id="IPR001119">
    <property type="entry name" value="SLH_dom"/>
</dbReference>
<evidence type="ECO:0000256" key="1">
    <source>
        <dbReference type="ARBA" id="ARBA00022737"/>
    </source>
</evidence>
<feature type="domain" description="SLH" evidence="3">
    <location>
        <begin position="20"/>
        <end position="83"/>
    </location>
</feature>
<gene>
    <name evidence="4" type="ORF">DFR58_11021</name>
</gene>
<feature type="chain" id="PRO_5038502783" evidence="2">
    <location>
        <begin position="23"/>
        <end position="770"/>
    </location>
</feature>
<dbReference type="Proteomes" id="UP000253034">
    <property type="component" value="Unassembled WGS sequence"/>
</dbReference>
<sequence length="770" mass="83335">MRRVISVILIFTLICASSVIQAGAAGAPDKAYYTDSAVRLASLGVIEPVSDSSFTPEALVTRGQFAVMMVTAANLKSDADALKGSTMFSDVDPKSSVSGYIAAAVNNGYILGMTDGKFNPGGSITYAQICTSAVKALGYTDADVPGIWPKNYIDKASSLKLTEGISFKSSDSVPLWAAALIIDRLLDTNVKKASASDSDKSFADASGLFSQCIILADSVTSDKLGDNEVLTDKGILYVKDKAIKLDLGNTYRLLVEKDTIKASYGRLKYTDGISVDGIADTKISYTDEDGKTQYKILPEKTAYYYNGVKQSYDSLKEVVQTRSSIVFAYNSDRTGYEYAVVFDPVYSSPEVANSYRTISNKIGSIDLSGLSVIKDGALAQIQDIEENDVIYQVSDIWGKYKYILVTSNKVGGKITAILPNKLSPKTLKIDGTDYSFSKNMDFSQLGDLSSSLDVDDNIIAILGYDGKIVSVKYSGSQDNSQYAVVLNQSSKVVGNETFYSVKLLTSDGAIGEYSCAWNTEEFKGKLVKVKKLGSGEADLETVVYNYPTGVYTNKNERLLNSNYVTKNVKIFNVISNNSGEDAVAGILNWSDMPEGRITDGEIHFTGITGDFEDVSVILANDILKEKYKPAIIKDITAQTTDSGVSRYSYTMTVNGQDYQYSSNAAGKIGQIGSVFKLKLSKGSIDGDSIINYGAEKSGTVIQAFDSQRIKIDGRVYWFKNNLSVYQVDASGNVTFKTIADLKSNVAYGKISLYLDKPSASGGKVEVIVLR</sequence>
<dbReference type="Pfam" id="PF00395">
    <property type="entry name" value="SLH"/>
    <property type="match status" value="2"/>
</dbReference>
<evidence type="ECO:0000259" key="3">
    <source>
        <dbReference type="PROSITE" id="PS51272"/>
    </source>
</evidence>
<comment type="caution">
    <text evidence="4">The sequence shown here is derived from an EMBL/GenBank/DDBJ whole genome shotgun (WGS) entry which is preliminary data.</text>
</comment>
<dbReference type="RefSeq" id="WP_114297693.1">
    <property type="nucleotide sequence ID" value="NZ_QPJT01000010.1"/>
</dbReference>